<accession>A0A804LSB9</accession>
<dbReference type="KEGG" id="zma:103640847"/>
<evidence type="ECO:0000313" key="4">
    <source>
        <dbReference type="EnsemblPlants" id="Zm00001eb032770_P001"/>
    </source>
</evidence>
<proteinExistence type="evidence at protein level"/>
<dbReference type="GO" id="GO:0006508">
    <property type="term" value="P:proteolysis"/>
    <property type="evidence" value="ECO:0007669"/>
    <property type="project" value="InterPro"/>
</dbReference>
<sequence>MAPSSIASLLFLCMLLLLPAQHGASSSHASYKVGSSQTFFKTRSKSSGNSKKAASATPTATTCSSIATGLGNNKLPIVHRQSPCSPLHGLPSLTAADVLRRDTSRIRRRFASQSSSVVASLASALAPAPAPAATIIPIDGSPDAGALDYTVNVGYGTPEQQFPMFLDTIFGVSLVLCKPCAPGSTSCDPAFDTSQSTTFTHVPCDSPDCPSTANCSAGSVCPFNLFFVEGTFSQDVLTVAPSVAVQDFTFVCLDAGASDGMPEVGTLDLSRDRNSLPSRLAGSASAAFSYCMPQYPDSPGFLSLGDDATVRGDNCTAHAPLLSSDDPDLANMYFIDVVGMSLGDVDLPIPSGTFGNNASTIVEAGTTFTMLAPDAYTPLRDAFRQAMAQYNRSVPGFYDFDTCYNFTGLQELTVPLVEFKFGNGDSLLIDGDQMLYYDIPSEGPFTVTCLAFSTLDVDDDDVSAVIGAYSLATTEVVYDVAGGTVGFIPESC</sequence>
<dbReference type="InParanoid" id="A0A804LSB9"/>
<comment type="similarity">
    <text evidence="1">Belongs to the peptidase A1 family.</text>
</comment>
<dbReference type="Gramene" id="Zm00001eb032770_T001">
    <property type="protein sequence ID" value="Zm00001eb032770_P001"/>
    <property type="gene ID" value="Zm00001eb032770"/>
</dbReference>
<feature type="domain" description="Peptidase A1" evidence="3">
    <location>
        <begin position="149"/>
        <end position="488"/>
    </location>
</feature>
<dbReference type="Pfam" id="PF14541">
    <property type="entry name" value="TAXi_C"/>
    <property type="match status" value="1"/>
</dbReference>
<dbReference type="PANTHER" id="PTHR13683">
    <property type="entry name" value="ASPARTYL PROTEASES"/>
    <property type="match status" value="1"/>
</dbReference>
<dbReference type="InterPro" id="IPR001461">
    <property type="entry name" value="Aspartic_peptidase_A1"/>
</dbReference>
<dbReference type="EnsemblPlants" id="Zm00001eb032770_T001">
    <property type="protein sequence ID" value="Zm00001eb032770_P001"/>
    <property type="gene ID" value="Zm00001eb032770"/>
</dbReference>
<dbReference type="InterPro" id="IPR032799">
    <property type="entry name" value="TAXi_C"/>
</dbReference>
<evidence type="ECO:0000313" key="5">
    <source>
        <dbReference type="Proteomes" id="UP000007305"/>
    </source>
</evidence>
<reference evidence="5" key="1">
    <citation type="submission" date="2015-12" db="EMBL/GenBank/DDBJ databases">
        <title>Update maize B73 reference genome by single molecule sequencing technologies.</title>
        <authorList>
            <consortium name="Maize Genome Sequencing Project"/>
            <person name="Ware D."/>
        </authorList>
    </citation>
    <scope>NUCLEOTIDE SEQUENCE [LARGE SCALE GENOMIC DNA]</scope>
    <source>
        <strain evidence="5">cv. B73</strain>
    </source>
</reference>
<dbReference type="GO" id="GO:0004190">
    <property type="term" value="F:aspartic-type endopeptidase activity"/>
    <property type="evidence" value="ECO:0007669"/>
    <property type="project" value="InterPro"/>
</dbReference>
<evidence type="ECO:0000259" key="3">
    <source>
        <dbReference type="PROSITE" id="PS51767"/>
    </source>
</evidence>
<dbReference type="InterPro" id="IPR021109">
    <property type="entry name" value="Peptidase_aspartic_dom_sf"/>
</dbReference>
<name>A0A804LSB9_MAIZE</name>
<keyword evidence="6" id="KW-1267">Proteomics identification</keyword>
<dbReference type="InterPro" id="IPR033121">
    <property type="entry name" value="PEPTIDASE_A1"/>
</dbReference>
<keyword evidence="5" id="KW-1185">Reference proteome</keyword>
<reference evidence="4" key="3">
    <citation type="submission" date="2021-05" db="UniProtKB">
        <authorList>
            <consortium name="EnsemblPlants"/>
        </authorList>
    </citation>
    <scope>IDENTIFICATION</scope>
    <source>
        <strain evidence="4">cv. B73</strain>
    </source>
</reference>
<reference evidence="4" key="2">
    <citation type="submission" date="2019-07" db="EMBL/GenBank/DDBJ databases">
        <authorList>
            <person name="Seetharam A."/>
            <person name="Woodhouse M."/>
            <person name="Cannon E."/>
        </authorList>
    </citation>
    <scope>NUCLEOTIDE SEQUENCE [LARGE SCALE GENOMIC DNA]</scope>
    <source>
        <strain evidence="4">cv. B73</strain>
    </source>
</reference>
<dbReference type="SUPFAM" id="SSF50630">
    <property type="entry name" value="Acid proteases"/>
    <property type="match status" value="1"/>
</dbReference>
<dbReference type="RefSeq" id="XP_008662534.1">
    <property type="nucleotide sequence ID" value="XM_008664312.4"/>
</dbReference>
<feature type="signal peptide" evidence="2">
    <location>
        <begin position="1"/>
        <end position="25"/>
    </location>
</feature>
<dbReference type="AlphaFoldDB" id="A0A804LSB9"/>
<evidence type="ECO:0000256" key="1">
    <source>
        <dbReference type="ARBA" id="ARBA00007447"/>
    </source>
</evidence>
<dbReference type="Gene3D" id="2.40.70.10">
    <property type="entry name" value="Acid Proteases"/>
    <property type="match status" value="2"/>
</dbReference>
<protein>
    <recommendedName>
        <fullName evidence="3">Peptidase A1 domain-containing protein</fullName>
    </recommendedName>
</protein>
<feature type="chain" id="PRO_5032993954" description="Peptidase A1 domain-containing protein" evidence="2">
    <location>
        <begin position="26"/>
        <end position="492"/>
    </location>
</feature>
<dbReference type="GeneID" id="103640847"/>
<organism evidence="4 5">
    <name type="scientific">Zea mays</name>
    <name type="common">Maize</name>
    <dbReference type="NCBI Taxonomy" id="4577"/>
    <lineage>
        <taxon>Eukaryota</taxon>
        <taxon>Viridiplantae</taxon>
        <taxon>Streptophyta</taxon>
        <taxon>Embryophyta</taxon>
        <taxon>Tracheophyta</taxon>
        <taxon>Spermatophyta</taxon>
        <taxon>Magnoliopsida</taxon>
        <taxon>Liliopsida</taxon>
        <taxon>Poales</taxon>
        <taxon>Poaceae</taxon>
        <taxon>PACMAD clade</taxon>
        <taxon>Panicoideae</taxon>
        <taxon>Andropogonodae</taxon>
        <taxon>Andropogoneae</taxon>
        <taxon>Tripsacinae</taxon>
        <taxon>Zea</taxon>
    </lineage>
</organism>
<dbReference type="PANTHER" id="PTHR13683:SF632">
    <property type="entry name" value="PEPTIDASE A1 DOMAIN-CONTAINING PROTEIN"/>
    <property type="match status" value="1"/>
</dbReference>
<dbReference type="OrthoDB" id="682182at2759"/>
<evidence type="ECO:0000256" key="2">
    <source>
        <dbReference type="SAM" id="SignalP"/>
    </source>
</evidence>
<gene>
    <name evidence="4" type="primary">LOC103640847</name>
</gene>
<evidence type="ECO:0007829" key="6">
    <source>
        <dbReference type="PeptideAtlas" id="A0A804LSB9"/>
    </source>
</evidence>
<dbReference type="PROSITE" id="PS51767">
    <property type="entry name" value="PEPTIDASE_A1"/>
    <property type="match status" value="1"/>
</dbReference>
<dbReference type="InterPro" id="IPR032861">
    <property type="entry name" value="TAXi_N"/>
</dbReference>
<dbReference type="FunFam" id="2.40.70.10:FF:000049">
    <property type="entry name" value="Aspartyl protease AED1"/>
    <property type="match status" value="1"/>
</dbReference>
<dbReference type="Pfam" id="PF14543">
    <property type="entry name" value="TAXi_N"/>
    <property type="match status" value="1"/>
</dbReference>
<keyword evidence="2" id="KW-0732">Signal</keyword>
<dbReference type="Proteomes" id="UP000007305">
    <property type="component" value="Chromosome 1"/>
</dbReference>